<evidence type="ECO:0000256" key="1">
    <source>
        <dbReference type="SAM" id="MobiDB-lite"/>
    </source>
</evidence>
<accession>K0RS53</accession>
<evidence type="ECO:0000313" key="2">
    <source>
        <dbReference type="EMBL" id="EJK56638.1"/>
    </source>
</evidence>
<reference evidence="2 3" key="1">
    <citation type="journal article" date="2012" name="Genome Biol.">
        <title>Genome and low-iron response of an oceanic diatom adapted to chronic iron limitation.</title>
        <authorList>
            <person name="Lommer M."/>
            <person name="Specht M."/>
            <person name="Roy A.S."/>
            <person name="Kraemer L."/>
            <person name="Andreson R."/>
            <person name="Gutowska M.A."/>
            <person name="Wolf J."/>
            <person name="Bergner S.V."/>
            <person name="Schilhabel M.B."/>
            <person name="Klostermeier U.C."/>
            <person name="Beiko R.G."/>
            <person name="Rosenstiel P."/>
            <person name="Hippler M."/>
            <person name="Laroche J."/>
        </authorList>
    </citation>
    <scope>NUCLEOTIDE SEQUENCE [LARGE SCALE GENOMIC DNA]</scope>
    <source>
        <strain evidence="2 3">CCMP1005</strain>
    </source>
</reference>
<comment type="caution">
    <text evidence="2">The sequence shown here is derived from an EMBL/GenBank/DDBJ whole genome shotgun (WGS) entry which is preliminary data.</text>
</comment>
<keyword evidence="3" id="KW-1185">Reference proteome</keyword>
<dbReference type="AlphaFoldDB" id="K0RS53"/>
<proteinExistence type="predicted"/>
<sequence length="287" mass="31130">MGSLFTETKVGEALPIKKVNIHRSFGPSMVSSTSTQDDRSAAPTKSSPPLPPAGRERGQDRVVVGGDSRSSPPAARLWAFWAESASGSSHHLPSQHQRPTTTPDRAAKHARPVGLRCAQGRPELRRRVRSGTHLADAQPGGKARRHDWALVDTGRTGFVVGRGNRVEHMLGHDTGRNLRPLFSLSHHAHLPTPLRSHPLAVFWAPANGVYPARPSALYTLRGPLGQSVASVDQTTIDASSVVDLSAPMCLRPSHSESRVTFAGRQRTSPQTGYREIGHKRPLEKEIV</sequence>
<dbReference type="Proteomes" id="UP000266841">
    <property type="component" value="Unassembled WGS sequence"/>
</dbReference>
<organism evidence="2 3">
    <name type="scientific">Thalassiosira oceanica</name>
    <name type="common">Marine diatom</name>
    <dbReference type="NCBI Taxonomy" id="159749"/>
    <lineage>
        <taxon>Eukaryota</taxon>
        <taxon>Sar</taxon>
        <taxon>Stramenopiles</taxon>
        <taxon>Ochrophyta</taxon>
        <taxon>Bacillariophyta</taxon>
        <taxon>Coscinodiscophyceae</taxon>
        <taxon>Thalassiosirophycidae</taxon>
        <taxon>Thalassiosirales</taxon>
        <taxon>Thalassiosiraceae</taxon>
        <taxon>Thalassiosira</taxon>
    </lineage>
</organism>
<evidence type="ECO:0000313" key="3">
    <source>
        <dbReference type="Proteomes" id="UP000266841"/>
    </source>
</evidence>
<name>K0RS53_THAOC</name>
<feature type="region of interest" description="Disordered" evidence="1">
    <location>
        <begin position="1"/>
        <end position="70"/>
    </location>
</feature>
<gene>
    <name evidence="2" type="ORF">THAOC_23436</name>
</gene>
<feature type="compositionally biased region" description="Polar residues" evidence="1">
    <location>
        <begin position="87"/>
        <end position="103"/>
    </location>
</feature>
<protein>
    <submittedName>
        <fullName evidence="2">Uncharacterized protein</fullName>
    </submittedName>
</protein>
<feature type="region of interest" description="Disordered" evidence="1">
    <location>
        <begin position="87"/>
        <end position="113"/>
    </location>
</feature>
<dbReference type="EMBL" id="AGNL01030933">
    <property type="protein sequence ID" value="EJK56638.1"/>
    <property type="molecule type" value="Genomic_DNA"/>
</dbReference>